<dbReference type="Proteomes" id="UP000528608">
    <property type="component" value="Unassembled WGS sequence"/>
</dbReference>
<dbReference type="InterPro" id="IPR036388">
    <property type="entry name" value="WH-like_DNA-bd_sf"/>
</dbReference>
<keyword evidence="4" id="KW-1185">Reference proteome</keyword>
<evidence type="ECO:0000313" key="4">
    <source>
        <dbReference type="Proteomes" id="UP000235945"/>
    </source>
</evidence>
<dbReference type="AlphaFoldDB" id="A0A2N8P1D9"/>
<feature type="compositionally biased region" description="Low complexity" evidence="1">
    <location>
        <begin position="100"/>
        <end position="137"/>
    </location>
</feature>
<reference evidence="2 5" key="3">
    <citation type="submission" date="2020-08" db="EMBL/GenBank/DDBJ databases">
        <title>Genomic Encyclopedia of Type Strains, Phase III (KMG-III): the genomes of soil and plant-associated and newly described type strains.</title>
        <authorList>
            <person name="Whitman W."/>
        </authorList>
    </citation>
    <scope>NUCLEOTIDE SEQUENCE [LARGE SCALE GENOMIC DNA]</scope>
    <source>
        <strain evidence="2 5">CECT 3259</strain>
    </source>
</reference>
<sequence length="270" mass="28149">MPDAQLEPDGIKEQYAFKVAADLEHNTKEQERIGAEVTALEERLRALRRDHTLLVGVQQALGEENAAAPVSQEPSGKAALPKPRSAEAEPKQARGRKTTTAKVPATKVPATKATTLKRAAAKTTAAKSGKNSAKSTAVTADTEPVKTGVVKAEPVKTEPTETRSAVKTDKADAKAAGPTLVSLVREVLGRQSEPRSAAEIAAAVAEARPDRTIKPTVVRTTVEGLVAKGQARRTKQGTSVFYAAPDDEPAARNEPATTAGPTGGGEPATA</sequence>
<dbReference type="EMBL" id="JACHJF010000023">
    <property type="protein sequence ID" value="MBB5122067.1"/>
    <property type="molecule type" value="Genomic_DNA"/>
</dbReference>
<dbReference type="Proteomes" id="UP000235945">
    <property type="component" value="Unassembled WGS sequence"/>
</dbReference>
<evidence type="ECO:0000256" key="1">
    <source>
        <dbReference type="SAM" id="MobiDB-lite"/>
    </source>
</evidence>
<proteinExistence type="predicted"/>
<dbReference type="EMBL" id="LGUI01000002">
    <property type="protein sequence ID" value="PNE34825.1"/>
    <property type="molecule type" value="Genomic_DNA"/>
</dbReference>
<feature type="compositionally biased region" description="Basic and acidic residues" evidence="1">
    <location>
        <begin position="153"/>
        <end position="173"/>
    </location>
</feature>
<accession>A0A2N8P1D9</accession>
<evidence type="ECO:0000313" key="2">
    <source>
        <dbReference type="EMBL" id="MBB5122067.1"/>
    </source>
</evidence>
<feature type="compositionally biased region" description="Gly residues" evidence="1">
    <location>
        <begin position="261"/>
        <end position="270"/>
    </location>
</feature>
<evidence type="ECO:0008006" key="6">
    <source>
        <dbReference type="Google" id="ProtNLM"/>
    </source>
</evidence>
<gene>
    <name evidence="3" type="ORF">AF335_08505</name>
    <name evidence="2" type="ORF">FHS36_005538</name>
</gene>
<reference evidence="4" key="2">
    <citation type="submission" date="2015-07" db="EMBL/GenBank/DDBJ databases">
        <authorList>
            <person name="Graham D.E."/>
            <person name="Giannone R.J."/>
            <person name="Gulvik C.A."/>
            <person name="Hettich R.L."/>
            <person name="Klingeman D.M."/>
            <person name="Mahan K.M."/>
            <person name="Parry R.J."/>
            <person name="Spain J.C."/>
        </authorList>
    </citation>
    <scope>NUCLEOTIDE SEQUENCE [LARGE SCALE GENOMIC DNA]</scope>
    <source>
        <strain evidence="4">ATCC 27428</strain>
    </source>
</reference>
<dbReference type="OrthoDB" id="4248306at2"/>
<feature type="region of interest" description="Disordered" evidence="1">
    <location>
        <begin position="229"/>
        <end position="270"/>
    </location>
</feature>
<dbReference type="RefSeq" id="WP_146045473.1">
    <property type="nucleotide sequence ID" value="NZ_JACHJF010000023.1"/>
</dbReference>
<feature type="region of interest" description="Disordered" evidence="1">
    <location>
        <begin position="63"/>
        <end position="174"/>
    </location>
</feature>
<evidence type="ECO:0000313" key="3">
    <source>
        <dbReference type="EMBL" id="PNE34825.1"/>
    </source>
</evidence>
<comment type="caution">
    <text evidence="3">The sequence shown here is derived from an EMBL/GenBank/DDBJ whole genome shotgun (WGS) entry which is preliminary data.</text>
</comment>
<organism evidence="3 4">
    <name type="scientific">Streptomyces eurocidicus</name>
    <name type="common">Streptoverticillium eurocidicus</name>
    <dbReference type="NCBI Taxonomy" id="66423"/>
    <lineage>
        <taxon>Bacteria</taxon>
        <taxon>Bacillati</taxon>
        <taxon>Actinomycetota</taxon>
        <taxon>Actinomycetes</taxon>
        <taxon>Kitasatosporales</taxon>
        <taxon>Streptomycetaceae</taxon>
        <taxon>Streptomyces</taxon>
    </lineage>
</organism>
<evidence type="ECO:0000313" key="5">
    <source>
        <dbReference type="Proteomes" id="UP000528608"/>
    </source>
</evidence>
<dbReference type="Gene3D" id="1.10.10.10">
    <property type="entry name" value="Winged helix-like DNA-binding domain superfamily/Winged helix DNA-binding domain"/>
    <property type="match status" value="1"/>
</dbReference>
<name>A0A2N8P1D9_STREU</name>
<reference evidence="3" key="1">
    <citation type="submission" date="2015-07" db="EMBL/GenBank/DDBJ databases">
        <authorList>
            <person name="Noorani M."/>
        </authorList>
    </citation>
    <scope>NUCLEOTIDE SEQUENCE [LARGE SCALE GENOMIC DNA]</scope>
    <source>
        <strain evidence="3">ATCC 27428</strain>
    </source>
</reference>
<protein>
    <recommendedName>
        <fullName evidence="6">Regulatory protein</fullName>
    </recommendedName>
</protein>